<evidence type="ECO:0000313" key="3">
    <source>
        <dbReference type="EMBL" id="CAF3851563.1"/>
    </source>
</evidence>
<dbReference type="AlphaFoldDB" id="A0A8S2E0N0"/>
<dbReference type="EMBL" id="CAJNOK010009426">
    <property type="protein sequence ID" value="CAF1089866.1"/>
    <property type="molecule type" value="Genomic_DNA"/>
</dbReference>
<dbReference type="Proteomes" id="UP000682733">
    <property type="component" value="Unassembled WGS sequence"/>
</dbReference>
<accession>A0A8S2E0N0</accession>
<feature type="region of interest" description="Disordered" evidence="1">
    <location>
        <begin position="39"/>
        <end position="59"/>
    </location>
</feature>
<evidence type="ECO:0000313" key="4">
    <source>
        <dbReference type="Proteomes" id="UP000677228"/>
    </source>
</evidence>
<dbReference type="EMBL" id="CAJOBA010009444">
    <property type="protein sequence ID" value="CAF3851563.1"/>
    <property type="molecule type" value="Genomic_DNA"/>
</dbReference>
<protein>
    <submittedName>
        <fullName evidence="2">Uncharacterized protein</fullName>
    </submittedName>
</protein>
<sequence length="59" mass="6805">GLKSHFIRRQDQQTSISLKLDVFDEEKHGQEDEIVGGEDFVLSRPGPHRHQHVVQVKSE</sequence>
<proteinExistence type="predicted"/>
<comment type="caution">
    <text evidence="2">The sequence shown here is derived from an EMBL/GenBank/DDBJ whole genome shotgun (WGS) entry which is preliminary data.</text>
</comment>
<evidence type="ECO:0000256" key="1">
    <source>
        <dbReference type="SAM" id="MobiDB-lite"/>
    </source>
</evidence>
<gene>
    <name evidence="2" type="ORF">OVA965_LOCUS18761</name>
    <name evidence="3" type="ORF">TMI583_LOCUS18773</name>
</gene>
<name>A0A8S2E0N0_9BILA</name>
<feature type="non-terminal residue" evidence="2">
    <location>
        <position position="1"/>
    </location>
</feature>
<reference evidence="2" key="1">
    <citation type="submission" date="2021-02" db="EMBL/GenBank/DDBJ databases">
        <authorList>
            <person name="Nowell W R."/>
        </authorList>
    </citation>
    <scope>NUCLEOTIDE SEQUENCE</scope>
</reference>
<dbReference type="Proteomes" id="UP000677228">
    <property type="component" value="Unassembled WGS sequence"/>
</dbReference>
<evidence type="ECO:0000313" key="2">
    <source>
        <dbReference type="EMBL" id="CAF1089866.1"/>
    </source>
</evidence>
<organism evidence="2 4">
    <name type="scientific">Didymodactylos carnosus</name>
    <dbReference type="NCBI Taxonomy" id="1234261"/>
    <lineage>
        <taxon>Eukaryota</taxon>
        <taxon>Metazoa</taxon>
        <taxon>Spiralia</taxon>
        <taxon>Gnathifera</taxon>
        <taxon>Rotifera</taxon>
        <taxon>Eurotatoria</taxon>
        <taxon>Bdelloidea</taxon>
        <taxon>Philodinida</taxon>
        <taxon>Philodinidae</taxon>
        <taxon>Didymodactylos</taxon>
    </lineage>
</organism>